<comment type="similarity">
    <text evidence="4">Belongs to the CAF1 family.</text>
</comment>
<keyword evidence="9" id="KW-0479">Metal-binding</keyword>
<feature type="compositionally biased region" description="Low complexity" evidence="18">
    <location>
        <begin position="410"/>
        <end position="422"/>
    </location>
</feature>
<evidence type="ECO:0000256" key="1">
    <source>
        <dbReference type="ARBA" id="ARBA00001663"/>
    </source>
</evidence>
<dbReference type="GO" id="GO:0046872">
    <property type="term" value="F:metal ion binding"/>
    <property type="evidence" value="ECO:0007669"/>
    <property type="project" value="UniProtKB-KW"/>
</dbReference>
<dbReference type="InterPro" id="IPR039637">
    <property type="entry name" value="CNOT7/CNOT8/Pop2"/>
</dbReference>
<dbReference type="VEuPathDB" id="FungiDB:DFL_001282"/>
<evidence type="ECO:0000313" key="19">
    <source>
        <dbReference type="EMBL" id="RVD90308.1"/>
    </source>
</evidence>
<dbReference type="GeneID" id="93583593"/>
<evidence type="ECO:0000256" key="6">
    <source>
        <dbReference type="ARBA" id="ARBA00022490"/>
    </source>
</evidence>
<dbReference type="AlphaFoldDB" id="A0A437AGW4"/>
<comment type="catalytic activity">
    <reaction evidence="1">
        <text>Exonucleolytic cleavage of poly(A) to 5'-AMP.</text>
        <dbReference type="EC" id="3.1.13.4"/>
    </reaction>
</comment>
<keyword evidence="7" id="KW-0678">Repressor</keyword>
<keyword evidence="12" id="KW-0810">Translation regulation</keyword>
<evidence type="ECO:0000256" key="11">
    <source>
        <dbReference type="ARBA" id="ARBA00022839"/>
    </source>
</evidence>
<name>A0A437AGW4_ARTFL</name>
<evidence type="ECO:0000256" key="12">
    <source>
        <dbReference type="ARBA" id="ARBA00022845"/>
    </source>
</evidence>
<gene>
    <name evidence="19" type="ORF">DFL_001282</name>
</gene>
<dbReference type="Gene3D" id="3.30.420.10">
    <property type="entry name" value="Ribonuclease H-like superfamily/Ribonuclease H"/>
    <property type="match status" value="1"/>
</dbReference>
<dbReference type="SUPFAM" id="SSF53098">
    <property type="entry name" value="Ribonuclease H-like"/>
    <property type="match status" value="1"/>
</dbReference>
<dbReference type="RefSeq" id="XP_067495852.1">
    <property type="nucleotide sequence ID" value="XM_067629875.1"/>
</dbReference>
<keyword evidence="14" id="KW-0805">Transcription regulation</keyword>
<keyword evidence="13" id="KW-0694">RNA-binding</keyword>
<evidence type="ECO:0000256" key="16">
    <source>
        <dbReference type="ARBA" id="ARBA00023163"/>
    </source>
</evidence>
<reference evidence="19 20" key="1">
    <citation type="submission" date="2019-01" db="EMBL/GenBank/DDBJ databases">
        <title>Intercellular communication is required for trap formation in the nematode-trapping fungus Duddingtonia flagrans.</title>
        <authorList>
            <person name="Youssar L."/>
            <person name="Wernet V."/>
            <person name="Hensel N."/>
            <person name="Hildebrandt H.-G."/>
            <person name="Fischer R."/>
        </authorList>
    </citation>
    <scope>NUCLEOTIDE SEQUENCE [LARGE SCALE GENOMIC DNA]</scope>
    <source>
        <strain evidence="19 20">CBS H-5679</strain>
    </source>
</reference>
<evidence type="ECO:0000256" key="14">
    <source>
        <dbReference type="ARBA" id="ARBA00023015"/>
    </source>
</evidence>
<dbReference type="EMBL" id="SAEB01000001">
    <property type="protein sequence ID" value="RVD90308.1"/>
    <property type="molecule type" value="Genomic_DNA"/>
</dbReference>
<feature type="region of interest" description="Disordered" evidence="18">
    <location>
        <begin position="392"/>
        <end position="454"/>
    </location>
</feature>
<keyword evidence="15" id="KW-0943">RNA-mediated gene silencing</keyword>
<keyword evidence="8" id="KW-0540">Nuclease</keyword>
<dbReference type="PANTHER" id="PTHR10797">
    <property type="entry name" value="CCR4-NOT TRANSCRIPTION COMPLEX SUBUNIT"/>
    <property type="match status" value="1"/>
</dbReference>
<organism evidence="19 20">
    <name type="scientific">Arthrobotrys flagrans</name>
    <name type="common">Nematode-trapping fungus</name>
    <name type="synonym">Trichothecium flagrans</name>
    <dbReference type="NCBI Taxonomy" id="97331"/>
    <lineage>
        <taxon>Eukaryota</taxon>
        <taxon>Fungi</taxon>
        <taxon>Dikarya</taxon>
        <taxon>Ascomycota</taxon>
        <taxon>Pezizomycotina</taxon>
        <taxon>Orbiliomycetes</taxon>
        <taxon>Orbiliales</taxon>
        <taxon>Orbiliaceae</taxon>
        <taxon>Arthrobotrys</taxon>
    </lineage>
</organism>
<proteinExistence type="inferred from homology"/>
<dbReference type="STRING" id="97331.A0A437AGW4"/>
<feature type="compositionally biased region" description="Polar residues" evidence="18">
    <location>
        <begin position="398"/>
        <end position="409"/>
    </location>
</feature>
<dbReference type="Proteomes" id="UP000283090">
    <property type="component" value="Unassembled WGS sequence"/>
</dbReference>
<dbReference type="Pfam" id="PF04857">
    <property type="entry name" value="CAF1"/>
    <property type="match status" value="2"/>
</dbReference>
<dbReference type="EC" id="3.1.13.4" evidence="5"/>
<feature type="compositionally biased region" description="Basic residues" evidence="18">
    <location>
        <begin position="28"/>
        <end position="38"/>
    </location>
</feature>
<evidence type="ECO:0000256" key="13">
    <source>
        <dbReference type="ARBA" id="ARBA00022884"/>
    </source>
</evidence>
<evidence type="ECO:0000256" key="9">
    <source>
        <dbReference type="ARBA" id="ARBA00022723"/>
    </source>
</evidence>
<evidence type="ECO:0000256" key="4">
    <source>
        <dbReference type="ARBA" id="ARBA00008372"/>
    </source>
</evidence>
<feature type="region of interest" description="Disordered" evidence="18">
    <location>
        <begin position="1"/>
        <end position="97"/>
    </location>
</feature>
<dbReference type="GO" id="GO:0030014">
    <property type="term" value="C:CCR4-NOT complex"/>
    <property type="evidence" value="ECO:0007669"/>
    <property type="project" value="InterPro"/>
</dbReference>
<evidence type="ECO:0000313" key="20">
    <source>
        <dbReference type="Proteomes" id="UP000283090"/>
    </source>
</evidence>
<evidence type="ECO:0000256" key="3">
    <source>
        <dbReference type="ARBA" id="ARBA00004496"/>
    </source>
</evidence>
<dbReference type="OrthoDB" id="1164111at2759"/>
<dbReference type="GO" id="GO:0004535">
    <property type="term" value="F:poly(A)-specific ribonuclease activity"/>
    <property type="evidence" value="ECO:0007669"/>
    <property type="project" value="UniProtKB-EC"/>
</dbReference>
<evidence type="ECO:0000256" key="5">
    <source>
        <dbReference type="ARBA" id="ARBA00012161"/>
    </source>
</evidence>
<dbReference type="GO" id="GO:0003723">
    <property type="term" value="F:RNA binding"/>
    <property type="evidence" value="ECO:0007669"/>
    <property type="project" value="UniProtKB-KW"/>
</dbReference>
<accession>A0A437AGW4</accession>
<dbReference type="GO" id="GO:0031047">
    <property type="term" value="P:regulatory ncRNA-mediated gene silencing"/>
    <property type="evidence" value="ECO:0007669"/>
    <property type="project" value="UniProtKB-KW"/>
</dbReference>
<comment type="caution">
    <text evidence="19">The sequence shown here is derived from an EMBL/GenBank/DDBJ whole genome shotgun (WGS) entry which is preliminary data.</text>
</comment>
<evidence type="ECO:0000256" key="15">
    <source>
        <dbReference type="ARBA" id="ARBA00023158"/>
    </source>
</evidence>
<dbReference type="InterPro" id="IPR036397">
    <property type="entry name" value="RNaseH_sf"/>
</dbReference>
<evidence type="ECO:0000256" key="10">
    <source>
        <dbReference type="ARBA" id="ARBA00022801"/>
    </source>
</evidence>
<keyword evidence="16" id="KW-0804">Transcription</keyword>
<comment type="subcellular location">
    <subcellularLocation>
        <location evidence="3">Cytoplasm</location>
    </subcellularLocation>
    <subcellularLocation>
        <location evidence="2">Nucleus</location>
    </subcellularLocation>
</comment>
<evidence type="ECO:0000256" key="8">
    <source>
        <dbReference type="ARBA" id="ARBA00022722"/>
    </source>
</evidence>
<evidence type="ECO:0000256" key="18">
    <source>
        <dbReference type="SAM" id="MobiDB-lite"/>
    </source>
</evidence>
<dbReference type="FunFam" id="3.30.420.10:FF:000005">
    <property type="entry name" value="CCR4-NOT transcription complex subunit 7"/>
    <property type="match status" value="1"/>
</dbReference>
<protein>
    <recommendedName>
        <fullName evidence="5">poly(A)-specific ribonuclease</fullName>
        <ecNumber evidence="5">3.1.13.4</ecNumber>
    </recommendedName>
</protein>
<dbReference type="InterPro" id="IPR012337">
    <property type="entry name" value="RNaseH-like_sf"/>
</dbReference>
<keyword evidence="20" id="KW-1185">Reference proteome</keyword>
<evidence type="ECO:0000256" key="2">
    <source>
        <dbReference type="ARBA" id="ARBA00004123"/>
    </source>
</evidence>
<feature type="compositionally biased region" description="Gly residues" evidence="18">
    <location>
        <begin position="442"/>
        <end position="454"/>
    </location>
</feature>
<dbReference type="InterPro" id="IPR006941">
    <property type="entry name" value="RNase_CAF1"/>
</dbReference>
<dbReference type="GO" id="GO:0005737">
    <property type="term" value="C:cytoplasm"/>
    <property type="evidence" value="ECO:0007669"/>
    <property type="project" value="UniProtKB-SubCell"/>
</dbReference>
<dbReference type="GO" id="GO:0005634">
    <property type="term" value="C:nucleus"/>
    <property type="evidence" value="ECO:0007669"/>
    <property type="project" value="UniProtKB-SubCell"/>
</dbReference>
<feature type="compositionally biased region" description="Low complexity" evidence="18">
    <location>
        <begin position="58"/>
        <end position="97"/>
    </location>
</feature>
<keyword evidence="17" id="KW-0539">Nucleus</keyword>
<feature type="compositionally biased region" description="Low complexity" evidence="18">
    <location>
        <begin position="39"/>
        <end position="50"/>
    </location>
</feature>
<sequence length="454" mass="50189">MPPARGNAFGPPMHSSSPFGNQHLLHGNPHHGSHHLAHHQMQPQHQQHIQHQSHHQQHAQQSQHQQALQQQVAHAQHAQQQQQQQHSQQSLHSQAATQQQQSLQQQAAAAAAAAIKEVWKQNLESEIAVLRDLVEDYPYIAMDTEFPGIVARPIGGFRSKADYHYQTLRCNVDMLKIIQLGITFYDENGKTPEPVSTWQFNFQFSLADDMYAQDSIDLLTKSGIDFKRHEDHGIDVAQFGELLISSGLVLLDNVKWVSFHSGYDFGYLVKIMLCQALPAEENEFRKYLHTFFPALYDIKYLMKSVKTLKGGLQDIAEDMGVQRVGPQHQAGSDSLLTGHIFFAMKGKYFEGKIDEEKYCGQVWGLNGVGNSGPTLNTTGAVQYTNGQTGVQNGGHIPSTPTNAGPSVPSTGMTPGPMTPQQQINPYAQPPPQNSQQGVNPMGSGGFQFGKIGGL</sequence>
<keyword evidence="10" id="KW-0378">Hydrolase</keyword>
<evidence type="ECO:0000256" key="17">
    <source>
        <dbReference type="ARBA" id="ARBA00023242"/>
    </source>
</evidence>
<dbReference type="GO" id="GO:0006417">
    <property type="term" value="P:regulation of translation"/>
    <property type="evidence" value="ECO:0007669"/>
    <property type="project" value="UniProtKB-KW"/>
</dbReference>
<keyword evidence="11" id="KW-0269">Exonuclease</keyword>
<evidence type="ECO:0000256" key="7">
    <source>
        <dbReference type="ARBA" id="ARBA00022491"/>
    </source>
</evidence>
<keyword evidence="6" id="KW-0963">Cytoplasm</keyword>